<sequence>MLSLPSLPETHDLLRLSSLELEQASAVKPEWVDAALKASPWVVVRRASTNGNLVPVGVRGKDRAQRWAGFVNPEQIAQIVSPNQLRKSLAENSRRCLRAFDSLRFLGMKVALNALDWGPGGSTGFELASGSPTVTETSDLDIVIRSPEPFDRAFARSICIQLEGAPARVDTLVETPCCGFSLDEYAHSQLDKVLVRTGAGRILAEDPWDVRGGRQSWR</sequence>
<dbReference type="AlphaFoldDB" id="A0A4Q7YXM6"/>
<dbReference type="Pfam" id="PF20866">
    <property type="entry name" value="MdcG_N"/>
    <property type="match status" value="1"/>
</dbReference>
<dbReference type="EMBL" id="SHKW01000001">
    <property type="protein sequence ID" value="RZU42204.1"/>
    <property type="molecule type" value="Genomic_DNA"/>
</dbReference>
<dbReference type="GO" id="GO:0016779">
    <property type="term" value="F:nucleotidyltransferase activity"/>
    <property type="evidence" value="ECO:0007669"/>
    <property type="project" value="UniProtKB-KW"/>
</dbReference>
<feature type="domain" description="Phosphoribosyl-dephospho-CoA transferase MdcG N-terminal" evidence="4">
    <location>
        <begin position="10"/>
        <end position="82"/>
    </location>
</feature>
<dbReference type="InterPro" id="IPR048903">
    <property type="entry name" value="MdcG_N"/>
</dbReference>
<dbReference type="Proteomes" id="UP000292958">
    <property type="component" value="Unassembled WGS sequence"/>
</dbReference>
<dbReference type="InterPro" id="IPR017557">
    <property type="entry name" value="Holo-ACP_synthase"/>
</dbReference>
<name>A0A4Q7YXM6_9BACT</name>
<evidence type="ECO:0000259" key="4">
    <source>
        <dbReference type="Pfam" id="PF20866"/>
    </source>
</evidence>
<gene>
    <name evidence="5" type="ORF">BDD14_3756</name>
</gene>
<accession>A0A4Q7YXM6</accession>
<dbReference type="OrthoDB" id="1275217at2"/>
<dbReference type="RefSeq" id="WP_130419994.1">
    <property type="nucleotide sequence ID" value="NZ_SHKW01000001.1"/>
</dbReference>
<proteinExistence type="predicted"/>
<dbReference type="NCBIfam" id="TIGR03135">
    <property type="entry name" value="malonate_mdcG"/>
    <property type="match status" value="1"/>
</dbReference>
<evidence type="ECO:0000313" key="6">
    <source>
        <dbReference type="Proteomes" id="UP000292958"/>
    </source>
</evidence>
<protein>
    <submittedName>
        <fullName evidence="5">Phosphoribosyl-dephospho-CoA transferase</fullName>
    </submittedName>
</protein>
<dbReference type="NCBIfam" id="NF002332">
    <property type="entry name" value="PRK01293.1"/>
    <property type="match status" value="1"/>
</dbReference>
<feature type="domain" description="Phosphoribosyl-dephospho-CoA transferase MdcG C-terminal" evidence="3">
    <location>
        <begin position="98"/>
        <end position="207"/>
    </location>
</feature>
<evidence type="ECO:0000259" key="3">
    <source>
        <dbReference type="Pfam" id="PF10620"/>
    </source>
</evidence>
<evidence type="ECO:0000313" key="5">
    <source>
        <dbReference type="EMBL" id="RZU42204.1"/>
    </source>
</evidence>
<evidence type="ECO:0000256" key="1">
    <source>
        <dbReference type="ARBA" id="ARBA00022679"/>
    </source>
</evidence>
<dbReference type="InterPro" id="IPR049180">
    <property type="entry name" value="MdcG_C"/>
</dbReference>
<keyword evidence="2" id="KW-0548">Nucleotidyltransferase</keyword>
<organism evidence="5 6">
    <name type="scientific">Edaphobacter modestus</name>
    <dbReference type="NCBI Taxonomy" id="388466"/>
    <lineage>
        <taxon>Bacteria</taxon>
        <taxon>Pseudomonadati</taxon>
        <taxon>Acidobacteriota</taxon>
        <taxon>Terriglobia</taxon>
        <taxon>Terriglobales</taxon>
        <taxon>Acidobacteriaceae</taxon>
        <taxon>Edaphobacter</taxon>
    </lineage>
</organism>
<comment type="caution">
    <text evidence="5">The sequence shown here is derived from an EMBL/GenBank/DDBJ whole genome shotgun (WGS) entry which is preliminary data.</text>
</comment>
<dbReference type="Pfam" id="PF10620">
    <property type="entry name" value="MdcG"/>
    <property type="match status" value="1"/>
</dbReference>
<keyword evidence="6" id="KW-1185">Reference proteome</keyword>
<reference evidence="5 6" key="1">
    <citation type="submission" date="2019-02" db="EMBL/GenBank/DDBJ databases">
        <title>Genomic Encyclopedia of Archaeal and Bacterial Type Strains, Phase II (KMG-II): from individual species to whole genera.</title>
        <authorList>
            <person name="Goeker M."/>
        </authorList>
    </citation>
    <scope>NUCLEOTIDE SEQUENCE [LARGE SCALE GENOMIC DNA]</scope>
    <source>
        <strain evidence="5 6">DSM 18101</strain>
    </source>
</reference>
<keyword evidence="1 5" id="KW-0808">Transferase</keyword>
<evidence type="ECO:0000256" key="2">
    <source>
        <dbReference type="ARBA" id="ARBA00022695"/>
    </source>
</evidence>